<keyword evidence="4" id="KW-0813">Transport</keyword>
<gene>
    <name evidence="12" type="ORF">WJX75_003871</name>
</gene>
<dbReference type="Gene3D" id="1.25.40.270">
    <property type="entry name" value="Vacuolar protein sorting-associated protein vta1"/>
    <property type="match status" value="1"/>
</dbReference>
<accession>A0ABR2YKA3</accession>
<sequence>MGSTEEQKKAILPFLQRADEVAKVEPKVAYYCRMYAVEQGLVLENRSPQIDGVLGALLAKLEKDKPAINAGPDDQQYCENFAVRVFNRAEKVDRAGRADKGTATTYYAASVFIEILRQFGELSPDLVDMQRYAAWKAADIRKALREGRTPAAGPPADSSDAKAEADLRAEADLLDDLGLPSVPGSLSGPPAPSGTAPATPPGPPPMPSPAFTGAPSAPGSHHSAPRFQPGSKIIYSASGHGGGVKGTVAKVIREGAEGCQYMVALSQEIVQADEEQLAPEFEPGQRVLYHAPDGSLMDASVGELNTSHWRPTYTITCDEDGEQREVMDVHLERLKEPRSPLMPATSPPSIAAVSPSLDGDASASPAAPPSPPPPPGPGLPPGPQAPFAASRPHPTPGPPPMPYVPFPPPPPISQVPMATVPQPTAGFKPSLAAITEAHKLAKYGASSLGFEDVPNAVKYLTDALKLLTQPQ</sequence>
<feature type="compositionally biased region" description="Pro residues" evidence="9">
    <location>
        <begin position="198"/>
        <end position="208"/>
    </location>
</feature>
<feature type="compositionally biased region" description="Low complexity" evidence="9">
    <location>
        <begin position="354"/>
        <end position="365"/>
    </location>
</feature>
<evidence type="ECO:0000256" key="7">
    <source>
        <dbReference type="ARBA" id="ARBA00022927"/>
    </source>
</evidence>
<keyword evidence="7" id="KW-0653">Protein transport</keyword>
<organism evidence="12 13">
    <name type="scientific">Coccomyxa subellipsoidea</name>
    <dbReference type="NCBI Taxonomy" id="248742"/>
    <lineage>
        <taxon>Eukaryota</taxon>
        <taxon>Viridiplantae</taxon>
        <taxon>Chlorophyta</taxon>
        <taxon>core chlorophytes</taxon>
        <taxon>Trebouxiophyceae</taxon>
        <taxon>Trebouxiophyceae incertae sedis</taxon>
        <taxon>Coccomyxaceae</taxon>
        <taxon>Coccomyxa</taxon>
    </lineage>
</organism>
<evidence type="ECO:0000256" key="4">
    <source>
        <dbReference type="ARBA" id="ARBA00022448"/>
    </source>
</evidence>
<name>A0ABR2YKA3_9CHLO</name>
<dbReference type="Proteomes" id="UP001491310">
    <property type="component" value="Unassembled WGS sequence"/>
</dbReference>
<dbReference type="InterPro" id="IPR039431">
    <property type="entry name" value="Vta1/CALS_N"/>
</dbReference>
<evidence type="ECO:0000259" key="10">
    <source>
        <dbReference type="Pfam" id="PF04652"/>
    </source>
</evidence>
<keyword evidence="13" id="KW-1185">Reference proteome</keyword>
<evidence type="ECO:0000256" key="1">
    <source>
        <dbReference type="ARBA" id="ARBA00004481"/>
    </source>
</evidence>
<evidence type="ECO:0000256" key="6">
    <source>
        <dbReference type="ARBA" id="ARBA00022753"/>
    </source>
</evidence>
<dbReference type="InterPro" id="IPR044538">
    <property type="entry name" value="Vta1-like"/>
</dbReference>
<proteinExistence type="inferred from homology"/>
<protein>
    <recommendedName>
        <fullName evidence="14">DUF605-domain-containing protein</fullName>
    </recommendedName>
</protein>
<evidence type="ECO:0000256" key="5">
    <source>
        <dbReference type="ARBA" id="ARBA00022490"/>
    </source>
</evidence>
<feature type="domain" description="Vta1/callose synthase N-terminal" evidence="10">
    <location>
        <begin position="11"/>
        <end position="146"/>
    </location>
</feature>
<dbReference type="Gene3D" id="1.20.5.420">
    <property type="entry name" value="Immunoglobulin FC, subunit C"/>
    <property type="match status" value="1"/>
</dbReference>
<evidence type="ECO:0000313" key="12">
    <source>
        <dbReference type="EMBL" id="KAK9906544.1"/>
    </source>
</evidence>
<feature type="region of interest" description="Disordered" evidence="9">
    <location>
        <begin position="178"/>
        <end position="242"/>
    </location>
</feature>
<feature type="compositionally biased region" description="Pro residues" evidence="9">
    <location>
        <begin position="393"/>
        <end position="413"/>
    </location>
</feature>
<comment type="subcellular location">
    <subcellularLocation>
        <location evidence="2">Cytoplasm</location>
    </subcellularLocation>
    <subcellularLocation>
        <location evidence="1">Endosome membrane</location>
        <topology evidence="1">Peripheral membrane protein</topology>
    </subcellularLocation>
</comment>
<feature type="region of interest" description="Disordered" evidence="9">
    <location>
        <begin position="336"/>
        <end position="423"/>
    </location>
</feature>
<dbReference type="InterPro" id="IPR023175">
    <property type="entry name" value="Vta1/CALS_N_sf"/>
</dbReference>
<feature type="domain" description="Vta1 C-terminal" evidence="11">
    <location>
        <begin position="433"/>
        <end position="468"/>
    </location>
</feature>
<evidence type="ECO:0000256" key="3">
    <source>
        <dbReference type="ARBA" id="ARBA00007895"/>
    </source>
</evidence>
<comment type="caution">
    <text evidence="12">The sequence shown here is derived from an EMBL/GenBank/DDBJ whole genome shotgun (WGS) entry which is preliminary data.</text>
</comment>
<evidence type="ECO:0000313" key="13">
    <source>
        <dbReference type="Proteomes" id="UP001491310"/>
    </source>
</evidence>
<dbReference type="PANTHER" id="PTHR46009">
    <property type="entry name" value="VACUOLAR PROTEIN SORTING-ASSOCIATED PROTEIN VTA1 HOMOLOG"/>
    <property type="match status" value="1"/>
</dbReference>
<keyword evidence="5" id="KW-0963">Cytoplasm</keyword>
<dbReference type="Pfam" id="PF18097">
    <property type="entry name" value="Vta1_C"/>
    <property type="match status" value="1"/>
</dbReference>
<evidence type="ECO:0000256" key="2">
    <source>
        <dbReference type="ARBA" id="ARBA00004496"/>
    </source>
</evidence>
<evidence type="ECO:0000256" key="8">
    <source>
        <dbReference type="ARBA" id="ARBA00023136"/>
    </source>
</evidence>
<keyword evidence="6" id="KW-0967">Endosome</keyword>
<evidence type="ECO:0000256" key="9">
    <source>
        <dbReference type="SAM" id="MobiDB-lite"/>
    </source>
</evidence>
<feature type="compositionally biased region" description="Pro residues" evidence="9">
    <location>
        <begin position="366"/>
        <end position="384"/>
    </location>
</feature>
<comment type="similarity">
    <text evidence="3">Belongs to the VTA1 family.</text>
</comment>
<feature type="compositionally biased region" description="Low complexity" evidence="9">
    <location>
        <begin position="178"/>
        <end position="197"/>
    </location>
</feature>
<reference evidence="12 13" key="1">
    <citation type="journal article" date="2024" name="Nat. Commun.">
        <title>Phylogenomics reveals the evolutionary origins of lichenization in chlorophyte algae.</title>
        <authorList>
            <person name="Puginier C."/>
            <person name="Libourel C."/>
            <person name="Otte J."/>
            <person name="Skaloud P."/>
            <person name="Haon M."/>
            <person name="Grisel S."/>
            <person name="Petersen M."/>
            <person name="Berrin J.G."/>
            <person name="Delaux P.M."/>
            <person name="Dal Grande F."/>
            <person name="Keller J."/>
        </authorList>
    </citation>
    <scope>NUCLEOTIDE SEQUENCE [LARGE SCALE GENOMIC DNA]</scope>
    <source>
        <strain evidence="12 13">SAG 216-7</strain>
    </source>
</reference>
<dbReference type="PANTHER" id="PTHR46009:SF1">
    <property type="entry name" value="VACUOLAR PROTEIN SORTING-ASSOCIATED PROTEIN VTA1 HOMOLOG"/>
    <property type="match status" value="1"/>
</dbReference>
<dbReference type="InterPro" id="IPR041212">
    <property type="entry name" value="Vta1_C"/>
</dbReference>
<evidence type="ECO:0000259" key="11">
    <source>
        <dbReference type="Pfam" id="PF18097"/>
    </source>
</evidence>
<dbReference type="EMBL" id="JALJOT010000010">
    <property type="protein sequence ID" value="KAK9906544.1"/>
    <property type="molecule type" value="Genomic_DNA"/>
</dbReference>
<evidence type="ECO:0008006" key="14">
    <source>
        <dbReference type="Google" id="ProtNLM"/>
    </source>
</evidence>
<keyword evidence="8" id="KW-0472">Membrane</keyword>
<dbReference type="Pfam" id="PF04652">
    <property type="entry name" value="Vta1"/>
    <property type="match status" value="1"/>
</dbReference>